<reference evidence="2" key="1">
    <citation type="submission" date="2021-10" db="EMBL/GenBank/DDBJ databases">
        <title>Anaerobic single-cell dispensing facilitates the cultivation of human gut bacteria.</title>
        <authorList>
            <person name="Afrizal A."/>
        </authorList>
    </citation>
    <scope>NUCLEOTIDE SEQUENCE</scope>
    <source>
        <strain evidence="2">CLA-AA-H274</strain>
    </source>
</reference>
<feature type="transmembrane region" description="Helical" evidence="1">
    <location>
        <begin position="20"/>
        <end position="44"/>
    </location>
</feature>
<protein>
    <submittedName>
        <fullName evidence="2">Uncharacterized protein</fullName>
    </submittedName>
</protein>
<keyword evidence="1" id="KW-0812">Transmembrane</keyword>
<dbReference type="Proteomes" id="UP001198962">
    <property type="component" value="Unassembled WGS sequence"/>
</dbReference>
<dbReference type="RefSeq" id="WP_308450260.1">
    <property type="nucleotide sequence ID" value="NZ_JAJEPU010000001.1"/>
</dbReference>
<proteinExistence type="predicted"/>
<name>A0AAE3DJP0_9FIRM</name>
<organism evidence="2 3">
    <name type="scientific">Brotaphodocola catenula</name>
    <dbReference type="NCBI Taxonomy" id="2885361"/>
    <lineage>
        <taxon>Bacteria</taxon>
        <taxon>Bacillati</taxon>
        <taxon>Bacillota</taxon>
        <taxon>Clostridia</taxon>
        <taxon>Lachnospirales</taxon>
        <taxon>Lachnospiraceae</taxon>
        <taxon>Brotaphodocola</taxon>
    </lineage>
</organism>
<evidence type="ECO:0000313" key="3">
    <source>
        <dbReference type="Proteomes" id="UP001198962"/>
    </source>
</evidence>
<dbReference type="EMBL" id="JAJEPU010000001">
    <property type="protein sequence ID" value="MCC2163338.1"/>
    <property type="molecule type" value="Genomic_DNA"/>
</dbReference>
<evidence type="ECO:0000313" key="2">
    <source>
        <dbReference type="EMBL" id="MCC2163338.1"/>
    </source>
</evidence>
<dbReference type="AlphaFoldDB" id="A0AAE3DJP0"/>
<keyword evidence="3" id="KW-1185">Reference proteome</keyword>
<keyword evidence="1" id="KW-0472">Membrane</keyword>
<evidence type="ECO:0000256" key="1">
    <source>
        <dbReference type="SAM" id="Phobius"/>
    </source>
</evidence>
<keyword evidence="1" id="KW-1133">Transmembrane helix</keyword>
<gene>
    <name evidence="2" type="ORF">LKD32_00300</name>
</gene>
<sequence>MKKRLCLYLKCREKKVCRSVSASMTLEASLALSLFVFASVSLILPMKIMTTQRRIQAGLESACEDLSKYGYLADAIFKEMADLIPGADESDLEFGKKILETTAVIAYGKTVAMSKVDTEQIRSVSMIHSAVTENGEIVDLVMEYEIQMPFPVLGLKSISTTARSRRRMWTGRSGLSSLSGGEESKEEDPIVYVGKASTRYHLSRECHYLSSKLTAVPFEVIGEKRNTNGGKYYPCAVCGSGASTGSSVYIASSGSSYHTTRRCRSLIAYVRAVHLSEVKHLGACSYCGNR</sequence>
<accession>A0AAE3DJP0</accession>
<comment type="caution">
    <text evidence="2">The sequence shown here is derived from an EMBL/GenBank/DDBJ whole genome shotgun (WGS) entry which is preliminary data.</text>
</comment>